<proteinExistence type="predicted"/>
<keyword evidence="1 2" id="KW-0238">DNA-binding</keyword>
<accession>A0ABT0DA58</accession>
<dbReference type="InterPro" id="IPR001647">
    <property type="entry name" value="HTH_TetR"/>
</dbReference>
<dbReference type="PROSITE" id="PS50977">
    <property type="entry name" value="HTH_TETR_2"/>
    <property type="match status" value="1"/>
</dbReference>
<dbReference type="RefSeq" id="WP_247028011.1">
    <property type="nucleotide sequence ID" value="NZ_JALKCH010000004.1"/>
</dbReference>
<keyword evidence="5" id="KW-1185">Reference proteome</keyword>
<reference evidence="4 5" key="1">
    <citation type="submission" date="2022-04" db="EMBL/GenBank/DDBJ databases">
        <authorList>
            <person name="Grouzdev D.S."/>
            <person name="Pantiukh K.S."/>
            <person name="Krutkina M.S."/>
        </authorList>
    </citation>
    <scope>NUCLEOTIDE SEQUENCE [LARGE SCALE GENOMIC DNA]</scope>
    <source>
        <strain evidence="4 5">6x-1</strain>
    </source>
</reference>
<protein>
    <submittedName>
        <fullName evidence="4">TetR/AcrR family transcriptional regulator</fullName>
    </submittedName>
</protein>
<dbReference type="EMBL" id="JALKCH010000004">
    <property type="protein sequence ID" value="MCK0196682.1"/>
    <property type="molecule type" value="Genomic_DNA"/>
</dbReference>
<evidence type="ECO:0000313" key="5">
    <source>
        <dbReference type="Proteomes" id="UP001203284"/>
    </source>
</evidence>
<dbReference type="Proteomes" id="UP001203284">
    <property type="component" value="Unassembled WGS sequence"/>
</dbReference>
<evidence type="ECO:0000259" key="3">
    <source>
        <dbReference type="PROSITE" id="PS50977"/>
    </source>
</evidence>
<organism evidence="4 5">
    <name type="scientific">Ancylobacter crimeensis</name>
    <dbReference type="NCBI Taxonomy" id="2579147"/>
    <lineage>
        <taxon>Bacteria</taxon>
        <taxon>Pseudomonadati</taxon>
        <taxon>Pseudomonadota</taxon>
        <taxon>Alphaproteobacteria</taxon>
        <taxon>Hyphomicrobiales</taxon>
        <taxon>Xanthobacteraceae</taxon>
        <taxon>Ancylobacter</taxon>
    </lineage>
</organism>
<comment type="caution">
    <text evidence="4">The sequence shown here is derived from an EMBL/GenBank/DDBJ whole genome shotgun (WGS) entry which is preliminary data.</text>
</comment>
<evidence type="ECO:0000256" key="2">
    <source>
        <dbReference type="PROSITE-ProRule" id="PRU00335"/>
    </source>
</evidence>
<name>A0ABT0DA58_9HYPH</name>
<evidence type="ECO:0000313" key="4">
    <source>
        <dbReference type="EMBL" id="MCK0196682.1"/>
    </source>
</evidence>
<evidence type="ECO:0000256" key="1">
    <source>
        <dbReference type="ARBA" id="ARBA00023125"/>
    </source>
</evidence>
<dbReference type="SUPFAM" id="SSF46689">
    <property type="entry name" value="Homeodomain-like"/>
    <property type="match status" value="1"/>
</dbReference>
<feature type="DNA-binding region" description="H-T-H motif" evidence="2">
    <location>
        <begin position="36"/>
        <end position="55"/>
    </location>
</feature>
<gene>
    <name evidence="4" type="ORF">MWN34_07110</name>
</gene>
<feature type="domain" description="HTH tetR-type" evidence="3">
    <location>
        <begin position="13"/>
        <end position="73"/>
    </location>
</feature>
<dbReference type="Gene3D" id="1.10.357.10">
    <property type="entry name" value="Tetracycline Repressor, domain 2"/>
    <property type="match status" value="1"/>
</dbReference>
<sequence>MTDSDVRSPAGSPAGREAILEAFLGLLAERSFETISLTDVAGRAGVSLSELRSSFGSTFDMLAGFVRATDAKVLAATEADQSSEMDDEIESTGRDRLFEVLMARLDALAPHKAAIGSLARSMRRNPMLALGLNRMAVRSQQWMLAAARIENSGLKGTVRAQGLAVLFARVLRTFVTDTDPGLARTMAELDRELAKGERALGLLCGVARVASCRGRRRGMGRVRPEDQAPAAAI</sequence>
<dbReference type="InterPro" id="IPR009057">
    <property type="entry name" value="Homeodomain-like_sf"/>
</dbReference>